<accession>A0AAD2MCH1</accession>
<organism evidence="1 2">
    <name type="scientific">Listeria monocytogenes</name>
    <dbReference type="NCBI Taxonomy" id="1639"/>
    <lineage>
        <taxon>Bacteria</taxon>
        <taxon>Bacillati</taxon>
        <taxon>Bacillota</taxon>
        <taxon>Bacilli</taxon>
        <taxon>Bacillales</taxon>
        <taxon>Listeriaceae</taxon>
        <taxon>Listeria</taxon>
    </lineage>
</organism>
<gene>
    <name evidence="1" type="ORF">F1788_11930</name>
</gene>
<evidence type="ECO:0000313" key="1">
    <source>
        <dbReference type="EMBL" id="ECR7123420.1"/>
    </source>
</evidence>
<evidence type="ECO:0000313" key="2">
    <source>
        <dbReference type="Proteomes" id="UP000421738"/>
    </source>
</evidence>
<comment type="caution">
    <text evidence="1">The sequence shown here is derived from an EMBL/GenBank/DDBJ whole genome shotgun (WGS) entry which is preliminary data.</text>
</comment>
<dbReference type="AlphaFoldDB" id="A0AAD2MCH1"/>
<name>A0AAD2MCH1_LISMN</name>
<reference evidence="1 2" key="1">
    <citation type="submission" date="2019-09" db="EMBL/GenBank/DDBJ databases">
        <authorList>
            <consortium name="PulseNet: The National Subtyping Network for Foodborne Disease Surveillance"/>
            <person name="Tarr C.L."/>
            <person name="Trees E."/>
            <person name="Katz L.S."/>
            <person name="Carleton-Romer H.A."/>
            <person name="Stroika S."/>
            <person name="Kucerova Z."/>
            <person name="Roache K.F."/>
            <person name="Sabol A.L."/>
            <person name="Besser J."/>
            <person name="Gerner-Smidt P."/>
        </authorList>
    </citation>
    <scope>NUCLEOTIDE SEQUENCE [LARGE SCALE GENOMIC DNA]</scope>
    <source>
        <strain evidence="1 2">PNUSAL005666</strain>
    </source>
</reference>
<sequence>MSMKYKNSSLVYATSESTYRFVSRIQHNLRLAIKINARAKSSVRSNNRYLEEDLESEGAFFKVNPQFRRGDTGLKLFLFEDFKENEFRGNSKFYEGMWFEDIVRPIYFKGGFDKIMQGTNLEFVGDSSNNQYLPLKNISSHKEELSILRVTFEKNQDTNLYDFLDYCYEICE</sequence>
<dbReference type="EMBL" id="AAKHCT010000004">
    <property type="protein sequence ID" value="ECR7123420.1"/>
    <property type="molecule type" value="Genomic_DNA"/>
</dbReference>
<dbReference type="Proteomes" id="UP000421738">
    <property type="component" value="Unassembled WGS sequence"/>
</dbReference>
<proteinExistence type="predicted"/>
<protein>
    <submittedName>
        <fullName evidence="1">Uncharacterized protein</fullName>
    </submittedName>
</protein>